<name>M2PQX4_9PSEU</name>
<dbReference type="PATRIC" id="fig|1238180.3.peg.8378"/>
<protein>
    <submittedName>
        <fullName evidence="1">Uncharacterized protein</fullName>
    </submittedName>
</protein>
<proteinExistence type="predicted"/>
<sequence length="46" mass="4799">MAGPPRTLTGFLPLPSRGSPLTLRCGPAGVKVMCPAGGEGRDFRWS</sequence>
<gene>
    <name evidence="1" type="ORF">C791_0727</name>
</gene>
<evidence type="ECO:0000313" key="1">
    <source>
        <dbReference type="EMBL" id="EMD21920.1"/>
    </source>
</evidence>
<organism evidence="1 2">
    <name type="scientific">Amycolatopsis azurea DSM 43854</name>
    <dbReference type="NCBI Taxonomy" id="1238180"/>
    <lineage>
        <taxon>Bacteria</taxon>
        <taxon>Bacillati</taxon>
        <taxon>Actinomycetota</taxon>
        <taxon>Actinomycetes</taxon>
        <taxon>Pseudonocardiales</taxon>
        <taxon>Pseudonocardiaceae</taxon>
        <taxon>Amycolatopsis</taxon>
    </lineage>
</organism>
<evidence type="ECO:0000313" key="2">
    <source>
        <dbReference type="Proteomes" id="UP000014137"/>
    </source>
</evidence>
<comment type="caution">
    <text evidence="1">The sequence shown here is derived from an EMBL/GenBank/DDBJ whole genome shotgun (WGS) entry which is preliminary data.</text>
</comment>
<accession>M2PQX4</accession>
<reference evidence="1 2" key="1">
    <citation type="submission" date="2012-10" db="EMBL/GenBank/DDBJ databases">
        <title>Genome assembly of Amycolatopsis azurea DSM 43854.</title>
        <authorList>
            <person name="Khatri I."/>
            <person name="Kaur I."/>
            <person name="Subramanian S."/>
            <person name="Mayilraj S."/>
        </authorList>
    </citation>
    <scope>NUCLEOTIDE SEQUENCE [LARGE SCALE GENOMIC DNA]</scope>
    <source>
        <strain evidence="1 2">DSM 43854</strain>
    </source>
</reference>
<dbReference type="Proteomes" id="UP000014137">
    <property type="component" value="Unassembled WGS sequence"/>
</dbReference>
<dbReference type="AlphaFoldDB" id="M2PQX4"/>
<dbReference type="EMBL" id="ANMG01000112">
    <property type="protein sequence ID" value="EMD21920.1"/>
    <property type="molecule type" value="Genomic_DNA"/>
</dbReference>